<dbReference type="PANTHER" id="PTHR31920:SF47">
    <property type="entry name" value="GENOME ASSEMBLY, CHROMOSOME: A02"/>
    <property type="match status" value="1"/>
</dbReference>
<protein>
    <recommendedName>
        <fullName evidence="7">TF-B3 domain-containing protein</fullName>
    </recommendedName>
</protein>
<evidence type="ECO:0000313" key="9">
    <source>
        <dbReference type="Proteomes" id="UP000824890"/>
    </source>
</evidence>
<evidence type="ECO:0000256" key="4">
    <source>
        <dbReference type="ARBA" id="ARBA00023163"/>
    </source>
</evidence>
<dbReference type="CDD" id="cd10017">
    <property type="entry name" value="B3_DNA"/>
    <property type="match status" value="3"/>
</dbReference>
<keyword evidence="5" id="KW-0539">Nucleus</keyword>
<evidence type="ECO:0000256" key="1">
    <source>
        <dbReference type="ARBA" id="ARBA00004123"/>
    </source>
</evidence>
<sequence>MVFTPYPDFLIIYNSKDVSLSQRLVLPSDYRQYYPTPLPQTAVLRKPEGNFWAVKWAISPEEEISFGDGWSTFIAENDPIDGDFLQFSYDGSRSFMVSIFRGGLPVKPKAPVTIQDISDDDDEDKTAGDDGNEKKEEDYDQNMIISLSLGSSDEEYDADKTVCEVNKAHRTLERGSSSQRIRAQSIGDPEMYLDDPKNPCFIATSSSCRRMLVIAMQVIKDYDLKFDGTIKFIDGFGELEGKIGNWKDRVVVYPWQEIYHRNHAKPGDVIICEILREGDVVRSIKAHFVLPSDYRQYYPTPLPQTAVLRKPEGNFWAVKWAISPEEEISFGDGWSTFIAENDPIDGDFLQFSYDGSRSFMVSIFRGGLPVKPKAPVTIQDISDDDDEDKTAGDDGNEKKEEDYDQNMIISLSLGSSDEEYDADKTVCEVNKAHRTLERGSSSQRIRAQSIGDPEMYLDDPKNPCFIATSSSCRRMLVIAMQVIKDYDLKFDGTIKFIDGFGELEGKIGNWKDRVVVYPWQEIYHRNHAKPGDVIICEILREGDVVRSIKAHFVLPSDYRQYYPTPLPQTAVLRKPEGNFWAVKWAISPEEEISFGDGWSTFIAENDPIDGDFLQFSYDGSRSFMVSIFRGGLPVKPKAPVTIQDISDDDDEDKTAGDDGNEKKEEDYDQNMIISLSLGSSDEEYDADKTVCEVNKAHRTLERGSSSQRIRAQSIGDPEMYLDDPKNPCFIATSSSCRRMLVIAMQVIKDYDLKFDGTIKFIDGFGELEGKIGNWKDRVVVYPWQEIYHRNHAKPGDVIICEILREGDVVRSIKAHFVKK</sequence>
<gene>
    <name evidence="8" type="ORF">HID58_046054</name>
</gene>
<dbReference type="SUPFAM" id="SSF101936">
    <property type="entry name" value="DNA-binding pseudobarrel domain"/>
    <property type="match status" value="3"/>
</dbReference>
<feature type="domain" description="TF-B3" evidence="7">
    <location>
        <begin position="552"/>
        <end position="631"/>
    </location>
</feature>
<comment type="caution">
    <text evidence="8">The sequence shown here is derived from an EMBL/GenBank/DDBJ whole genome shotgun (WGS) entry which is preliminary data.</text>
</comment>
<evidence type="ECO:0000313" key="8">
    <source>
        <dbReference type="EMBL" id="KAH0896486.1"/>
    </source>
</evidence>
<dbReference type="Proteomes" id="UP000824890">
    <property type="component" value="Unassembled WGS sequence"/>
</dbReference>
<evidence type="ECO:0000259" key="7">
    <source>
        <dbReference type="PROSITE" id="PS50863"/>
    </source>
</evidence>
<dbReference type="PANTHER" id="PTHR31920">
    <property type="entry name" value="B3 DOMAIN-CONTAINING"/>
    <property type="match status" value="1"/>
</dbReference>
<dbReference type="InterPro" id="IPR003340">
    <property type="entry name" value="B3_DNA-bd"/>
</dbReference>
<keyword evidence="4" id="KW-0804">Transcription</keyword>
<feature type="compositionally biased region" description="Basic and acidic residues" evidence="6">
    <location>
        <begin position="653"/>
        <end position="665"/>
    </location>
</feature>
<keyword evidence="3" id="KW-0238">DNA-binding</keyword>
<dbReference type="SMART" id="SM01019">
    <property type="entry name" value="B3"/>
    <property type="match status" value="3"/>
</dbReference>
<dbReference type="InterPro" id="IPR050655">
    <property type="entry name" value="Plant_B3_domain"/>
</dbReference>
<dbReference type="InterPro" id="IPR015300">
    <property type="entry name" value="DNA-bd_pseudobarrel_sf"/>
</dbReference>
<evidence type="ECO:0000256" key="2">
    <source>
        <dbReference type="ARBA" id="ARBA00023015"/>
    </source>
</evidence>
<organism evidence="8 9">
    <name type="scientific">Brassica napus</name>
    <name type="common">Rape</name>
    <dbReference type="NCBI Taxonomy" id="3708"/>
    <lineage>
        <taxon>Eukaryota</taxon>
        <taxon>Viridiplantae</taxon>
        <taxon>Streptophyta</taxon>
        <taxon>Embryophyta</taxon>
        <taxon>Tracheophyta</taxon>
        <taxon>Spermatophyta</taxon>
        <taxon>Magnoliopsida</taxon>
        <taxon>eudicotyledons</taxon>
        <taxon>Gunneridae</taxon>
        <taxon>Pentapetalae</taxon>
        <taxon>rosids</taxon>
        <taxon>malvids</taxon>
        <taxon>Brassicales</taxon>
        <taxon>Brassicaceae</taxon>
        <taxon>Brassiceae</taxon>
        <taxon>Brassica</taxon>
    </lineage>
</organism>
<feature type="domain" description="TF-B3" evidence="7">
    <location>
        <begin position="288"/>
        <end position="367"/>
    </location>
</feature>
<dbReference type="EMBL" id="JAGKQM010000012">
    <property type="protein sequence ID" value="KAH0896486.1"/>
    <property type="molecule type" value="Genomic_DNA"/>
</dbReference>
<name>A0ABQ8AVC8_BRANA</name>
<proteinExistence type="predicted"/>
<dbReference type="Gene3D" id="2.40.330.10">
    <property type="entry name" value="DNA-binding pseudobarrel domain"/>
    <property type="match status" value="3"/>
</dbReference>
<feature type="region of interest" description="Disordered" evidence="6">
    <location>
        <begin position="111"/>
        <end position="139"/>
    </location>
</feature>
<dbReference type="PROSITE" id="PS50863">
    <property type="entry name" value="B3"/>
    <property type="match status" value="3"/>
</dbReference>
<keyword evidence="9" id="KW-1185">Reference proteome</keyword>
<keyword evidence="2" id="KW-0805">Transcription regulation</keyword>
<feature type="region of interest" description="Disordered" evidence="6">
    <location>
        <begin position="639"/>
        <end position="667"/>
    </location>
</feature>
<feature type="region of interest" description="Disordered" evidence="6">
    <location>
        <begin position="375"/>
        <end position="403"/>
    </location>
</feature>
<evidence type="ECO:0000256" key="6">
    <source>
        <dbReference type="SAM" id="MobiDB-lite"/>
    </source>
</evidence>
<comment type="subcellular location">
    <subcellularLocation>
        <location evidence="1">Nucleus</location>
    </subcellularLocation>
</comment>
<feature type="domain" description="TF-B3" evidence="7">
    <location>
        <begin position="9"/>
        <end position="103"/>
    </location>
</feature>
<evidence type="ECO:0000256" key="3">
    <source>
        <dbReference type="ARBA" id="ARBA00023125"/>
    </source>
</evidence>
<feature type="compositionally biased region" description="Basic and acidic residues" evidence="6">
    <location>
        <begin position="389"/>
        <end position="401"/>
    </location>
</feature>
<accession>A0ABQ8AVC8</accession>
<reference evidence="8 9" key="1">
    <citation type="submission" date="2021-05" db="EMBL/GenBank/DDBJ databases">
        <title>Genome Assembly of Synthetic Allotetraploid Brassica napus Reveals Homoeologous Exchanges between Subgenomes.</title>
        <authorList>
            <person name="Davis J.T."/>
        </authorList>
    </citation>
    <scope>NUCLEOTIDE SEQUENCE [LARGE SCALE GENOMIC DNA]</scope>
    <source>
        <strain evidence="9">cv. Da-Ae</strain>
        <tissue evidence="8">Seedling</tissue>
    </source>
</reference>
<feature type="compositionally biased region" description="Basic and acidic residues" evidence="6">
    <location>
        <begin position="125"/>
        <end position="137"/>
    </location>
</feature>
<dbReference type="Pfam" id="PF02362">
    <property type="entry name" value="B3"/>
    <property type="match status" value="3"/>
</dbReference>
<evidence type="ECO:0000256" key="5">
    <source>
        <dbReference type="ARBA" id="ARBA00023242"/>
    </source>
</evidence>